<dbReference type="PROSITE" id="PS50878">
    <property type="entry name" value="RT_POL"/>
    <property type="match status" value="1"/>
</dbReference>
<evidence type="ECO:0000256" key="6">
    <source>
        <dbReference type="ARBA" id="ARBA00022676"/>
    </source>
</evidence>
<reference evidence="13" key="2">
    <citation type="submission" date="2024-04" db="EMBL/GenBank/DDBJ databases">
        <authorList>
            <person name="Chen Y."/>
            <person name="Shah S."/>
            <person name="Dougan E. K."/>
            <person name="Thang M."/>
            <person name="Chan C."/>
        </authorList>
    </citation>
    <scope>NUCLEOTIDE SEQUENCE [LARGE SCALE GENOMIC DNA]</scope>
</reference>
<evidence type="ECO:0000259" key="11">
    <source>
        <dbReference type="PROSITE" id="PS50878"/>
    </source>
</evidence>
<dbReference type="NCBIfam" id="NF001097">
    <property type="entry name" value="PRK00129.1"/>
    <property type="match status" value="1"/>
</dbReference>
<evidence type="ECO:0000256" key="8">
    <source>
        <dbReference type="ARBA" id="ARBA00022741"/>
    </source>
</evidence>
<evidence type="ECO:0000256" key="4">
    <source>
        <dbReference type="ARBA" id="ARBA00011894"/>
    </source>
</evidence>
<gene>
    <name evidence="12" type="ORF">C1SCF055_LOCUS16273</name>
</gene>
<keyword evidence="9" id="KW-0342">GTP-binding</keyword>
<protein>
    <recommendedName>
        <fullName evidence="4">uracil phosphoribosyltransferase</fullName>
        <ecNumber evidence="4">2.4.2.9</ecNumber>
    </recommendedName>
</protein>
<comment type="caution">
    <text evidence="12">The sequence shown here is derived from an EMBL/GenBank/DDBJ whole genome shotgun (WGS) entry which is preliminary data.</text>
</comment>
<keyword evidence="8" id="KW-0547">Nucleotide-binding</keyword>
<evidence type="ECO:0000256" key="7">
    <source>
        <dbReference type="ARBA" id="ARBA00022679"/>
    </source>
</evidence>
<dbReference type="FunFam" id="3.40.50.2020:FF:000023">
    <property type="entry name" value="Probable uracil phosphoribosyltransferase"/>
    <property type="match status" value="1"/>
</dbReference>
<dbReference type="InterPro" id="IPR000477">
    <property type="entry name" value="RT_dom"/>
</dbReference>
<keyword evidence="14" id="KW-1185">Reference proteome</keyword>
<keyword evidence="5" id="KW-0021">Allosteric enzyme</keyword>
<dbReference type="SUPFAM" id="SSF53271">
    <property type="entry name" value="PRTase-like"/>
    <property type="match status" value="1"/>
</dbReference>
<dbReference type="Pfam" id="PF14681">
    <property type="entry name" value="UPRTase"/>
    <property type="match status" value="1"/>
</dbReference>
<comment type="pathway">
    <text evidence="2">Pyrimidine metabolism; UMP biosynthesis via salvage pathway; UMP from uracil: step 1/1.</text>
</comment>
<dbReference type="Gene3D" id="3.40.50.2020">
    <property type="match status" value="1"/>
</dbReference>
<evidence type="ECO:0000313" key="12">
    <source>
        <dbReference type="EMBL" id="CAI3989181.1"/>
    </source>
</evidence>
<dbReference type="EC" id="2.4.2.9" evidence="4"/>
<dbReference type="GO" id="GO:0004845">
    <property type="term" value="F:uracil phosphoribosyltransferase activity"/>
    <property type="evidence" value="ECO:0007669"/>
    <property type="project" value="UniProtKB-EC"/>
</dbReference>
<dbReference type="EMBL" id="CAMXCT020001340">
    <property type="protein sequence ID" value="CAL1142556.1"/>
    <property type="molecule type" value="Genomic_DNA"/>
</dbReference>
<evidence type="ECO:0000256" key="3">
    <source>
        <dbReference type="ARBA" id="ARBA00009516"/>
    </source>
</evidence>
<dbReference type="GO" id="GO:0008655">
    <property type="term" value="P:pyrimidine-containing compound salvage"/>
    <property type="evidence" value="ECO:0007669"/>
    <property type="project" value="UniProtKB-ARBA"/>
</dbReference>
<dbReference type="CDD" id="cd06223">
    <property type="entry name" value="PRTases_typeI"/>
    <property type="match status" value="1"/>
</dbReference>
<evidence type="ECO:0000256" key="5">
    <source>
        <dbReference type="ARBA" id="ARBA00022533"/>
    </source>
</evidence>
<reference evidence="12" key="1">
    <citation type="submission" date="2022-10" db="EMBL/GenBank/DDBJ databases">
        <authorList>
            <person name="Chen Y."/>
            <person name="Dougan E. K."/>
            <person name="Chan C."/>
            <person name="Rhodes N."/>
            <person name="Thang M."/>
        </authorList>
    </citation>
    <scope>NUCLEOTIDE SEQUENCE</scope>
</reference>
<evidence type="ECO:0000256" key="2">
    <source>
        <dbReference type="ARBA" id="ARBA00005180"/>
    </source>
</evidence>
<keyword evidence="6" id="KW-0328">Glycosyltransferase</keyword>
<accession>A0A9P1FV02</accession>
<evidence type="ECO:0000313" key="13">
    <source>
        <dbReference type="EMBL" id="CAL1142556.1"/>
    </source>
</evidence>
<dbReference type="InterPro" id="IPR000836">
    <property type="entry name" value="PRTase_dom"/>
</dbReference>
<dbReference type="GO" id="GO:0005525">
    <property type="term" value="F:GTP binding"/>
    <property type="evidence" value="ECO:0007669"/>
    <property type="project" value="UniProtKB-KW"/>
</dbReference>
<comment type="cofactor">
    <cofactor evidence="1">
        <name>Mg(2+)</name>
        <dbReference type="ChEBI" id="CHEBI:18420"/>
    </cofactor>
</comment>
<feature type="domain" description="Reverse transcriptase" evidence="11">
    <location>
        <begin position="898"/>
        <end position="1154"/>
    </location>
</feature>
<dbReference type="InterPro" id="IPR029057">
    <property type="entry name" value="PRTase-like"/>
</dbReference>
<feature type="region of interest" description="Disordered" evidence="10">
    <location>
        <begin position="764"/>
        <end position="783"/>
    </location>
</feature>
<organism evidence="12">
    <name type="scientific">Cladocopium goreaui</name>
    <dbReference type="NCBI Taxonomy" id="2562237"/>
    <lineage>
        <taxon>Eukaryota</taxon>
        <taxon>Sar</taxon>
        <taxon>Alveolata</taxon>
        <taxon>Dinophyceae</taxon>
        <taxon>Suessiales</taxon>
        <taxon>Symbiodiniaceae</taxon>
        <taxon>Cladocopium</taxon>
    </lineage>
</organism>
<evidence type="ECO:0000313" key="14">
    <source>
        <dbReference type="Proteomes" id="UP001152797"/>
    </source>
</evidence>
<comment type="similarity">
    <text evidence="3">Belongs to the UPRTase family.</text>
</comment>
<keyword evidence="7" id="KW-0808">Transferase</keyword>
<sequence>MRRWQRVAVRLASFRVSGSMLALGGVAVGSATCTVSNRSSLQCNSAVQPKENRKAEVLSSPAISMLMSIIRDQRTCQADYVRASDRLMAILAEEGIARLPSVKPSVIQTPCGPFHGVTAPEGHNICAVDIVRSGGILLEAVRKVIPELKTAKILIQRDEATALPQLYYSKLPDGIEKLQVLLCDPMLGTGGSALTAIEVLKKAGVKEENILFINVVSCPEGLKALANNAPDVRILTCALDSHLNDVKFIVPGVCGAPTADDIFLGELLAPGAPACASHVRGTPWAHRFDRSRDALSPYDLLVIPEERIKREMEHFTITPSGVVHVMPGQLSECVSLSEWVHQCMMYRVLKSMNFFRLYTHSKAIQQWRRNARDAAFCRTRGRLARNCFWSRPILTEHMLRVKGLTSEVGASPMLSLPDRCVRLEEFETLAQCVKPELAGGKRQDLERTREAVVETLEALIAAVRKGMDKVNLRRSTSSFAQSRTRSLAQAERERLRMEQILHEDEMSLSSCIRLADCMLQPEEANLVTSITCTAEEQPIPSQFSWEVRLAVGGPPPPHLQVGASPPPPPSTMAMDVDQGAVPRVFCPVRGCPCADRARAAGWVSTTTMQGHIDAHLAGTLGGEVPADWLQANARQRCAVCGLSVSTRYGIHPSCRPAARAGAAAGGNGRNDPGSQLPSFPELQAAGQATLRHIPHAARHLWTQVLTRTLAAMVHYNDDLAWKEFLMLPACVLCAPPRGGRRHRRATAAYTIDRLNRWLEGERASLWDSRPSPPPLGQREMSDGGRRDFATALAREGLDKKACAALLSSGLAPETAETVQELKALHPIQPPPAAVQLSDLPPPPEIAVETVARALKSFPAGSAPGPSGLRPQHLLEACPPGSEHGFLDQLTAVVNLLARGGACRTAAPFVAGAKLVAIPKPQGGIRPIAIGESLRRLVGKCLMSMVQQDARSYFWPAQVGVAVPAGAECVLHTVRAWLHRHKHSTDKVLCKLDFQNAFNVLSRDKFLAECPVHFPALARWTTWCYQDTSFLRFGTSTLDSASGVQQGDPLGPLLFAAALQPLAEELRHGPLDFATFYLDDGVLAGSSASVAAALSHVQTRAQDLGLTLNLAKCEVIAAGQTPDAPLAALFPSQLLLNADGSPRILRNFELLGAALGDADHVTAATTKRVAKATALLDAIGRLEDPQVALRLLRSCGGHARLMHSMRCVPPSAQQSALLQFDVQARHCLASFTGMHLNHAQWAQAVRGFDHGGLALRSAVLDAPAAYLASLGGCLDRCSDLDPAFDHTDATNAPDVTQALLLFNTHVDKQLQLGEVLRQRQKSLTQLLDSHSWHRQLAASTPAAKAMLLSESQPGARAFLAAVPGGRCCMEPAAFIAEVRLRMGLPDAVADTWCPRCDGILDAYSHHAAVCSAGGERTQRHNALRDLVCSWAERAGLHPEKERPGLLLPQRPEEAKVARRRPADIYLPCLDGTPTALDFAVTGLQRPESFPQAAQVPVSAAAAYAQVKCNHQHTAQLCADQGVRFLPLVSESTGAWDTAASRTLRVIASAVAAREGQVGSSVYTVMLQECSVLLRSFRARAALRRRSELVTFSQHPVRASAVLLESVPDVT</sequence>
<dbReference type="EMBL" id="CAMXCT010001340">
    <property type="protein sequence ID" value="CAI3989181.1"/>
    <property type="molecule type" value="Genomic_DNA"/>
</dbReference>
<evidence type="ECO:0000256" key="1">
    <source>
        <dbReference type="ARBA" id="ARBA00001946"/>
    </source>
</evidence>
<feature type="region of interest" description="Disordered" evidence="10">
    <location>
        <begin position="659"/>
        <end position="679"/>
    </location>
</feature>
<dbReference type="EMBL" id="CAMXCT030001340">
    <property type="protein sequence ID" value="CAL4776493.1"/>
    <property type="molecule type" value="Genomic_DNA"/>
</dbReference>
<evidence type="ECO:0000256" key="9">
    <source>
        <dbReference type="ARBA" id="ARBA00023134"/>
    </source>
</evidence>
<dbReference type="Pfam" id="PF00078">
    <property type="entry name" value="RVT_1"/>
    <property type="match status" value="1"/>
</dbReference>
<proteinExistence type="inferred from homology"/>
<dbReference type="OrthoDB" id="106623at2759"/>
<dbReference type="PANTHER" id="PTHR48462:SF1">
    <property type="entry name" value="PROTEIN, PUTATIVE-RELATED"/>
    <property type="match status" value="1"/>
</dbReference>
<evidence type="ECO:0000256" key="10">
    <source>
        <dbReference type="SAM" id="MobiDB-lite"/>
    </source>
</evidence>
<dbReference type="Proteomes" id="UP001152797">
    <property type="component" value="Unassembled WGS sequence"/>
</dbReference>
<dbReference type="PANTHER" id="PTHR48462">
    <property type="entry name" value="PROTEIN, PUTATIVE-RELATED"/>
    <property type="match status" value="1"/>
</dbReference>
<name>A0A9P1FV02_9DINO</name>